<protein>
    <submittedName>
        <fullName evidence="1">Uncharacterized protein</fullName>
    </submittedName>
</protein>
<feature type="non-terminal residue" evidence="1">
    <location>
        <position position="1"/>
    </location>
</feature>
<proteinExistence type="predicted"/>
<name>A0A6A5YPN0_9PLEO</name>
<dbReference type="EMBL" id="ML977344">
    <property type="protein sequence ID" value="KAF2109096.1"/>
    <property type="molecule type" value="Genomic_DNA"/>
</dbReference>
<evidence type="ECO:0000313" key="1">
    <source>
        <dbReference type="EMBL" id="KAF2109096.1"/>
    </source>
</evidence>
<reference evidence="1" key="1">
    <citation type="journal article" date="2020" name="Stud. Mycol.">
        <title>101 Dothideomycetes genomes: a test case for predicting lifestyles and emergence of pathogens.</title>
        <authorList>
            <person name="Haridas S."/>
            <person name="Albert R."/>
            <person name="Binder M."/>
            <person name="Bloem J."/>
            <person name="Labutti K."/>
            <person name="Salamov A."/>
            <person name="Andreopoulos B."/>
            <person name="Baker S."/>
            <person name="Barry K."/>
            <person name="Bills G."/>
            <person name="Bluhm B."/>
            <person name="Cannon C."/>
            <person name="Castanera R."/>
            <person name="Culley D."/>
            <person name="Daum C."/>
            <person name="Ezra D."/>
            <person name="Gonzalez J."/>
            <person name="Henrissat B."/>
            <person name="Kuo A."/>
            <person name="Liang C."/>
            <person name="Lipzen A."/>
            <person name="Lutzoni F."/>
            <person name="Magnuson J."/>
            <person name="Mondo S."/>
            <person name="Nolan M."/>
            <person name="Ohm R."/>
            <person name="Pangilinan J."/>
            <person name="Park H.-J."/>
            <person name="Ramirez L."/>
            <person name="Alfaro M."/>
            <person name="Sun H."/>
            <person name="Tritt A."/>
            <person name="Yoshinaga Y."/>
            <person name="Zwiers L.-H."/>
            <person name="Turgeon B."/>
            <person name="Goodwin S."/>
            <person name="Spatafora J."/>
            <person name="Crous P."/>
            <person name="Grigoriev I."/>
        </authorList>
    </citation>
    <scope>NUCLEOTIDE SEQUENCE</scope>
    <source>
        <strain evidence="1">CBS 627.86</strain>
    </source>
</reference>
<keyword evidence="2" id="KW-1185">Reference proteome</keyword>
<accession>A0A6A5YPN0</accession>
<gene>
    <name evidence="1" type="ORF">BDV96DRAFT_503523</name>
</gene>
<evidence type="ECO:0000313" key="2">
    <source>
        <dbReference type="Proteomes" id="UP000799770"/>
    </source>
</evidence>
<dbReference type="Proteomes" id="UP000799770">
    <property type="component" value="Unassembled WGS sequence"/>
</dbReference>
<dbReference type="AlphaFoldDB" id="A0A6A5YPN0"/>
<sequence length="67" mass="7616">GLYCGQAAHFRRSHPGELPSAIDRHVNEIKGMTSVLETLLIAHDNKYMFADIYLLPYHFLVEGRQSS</sequence>
<dbReference type="Gene3D" id="1.20.1050.10">
    <property type="match status" value="1"/>
</dbReference>
<organism evidence="1 2">
    <name type="scientific">Lophiotrema nucula</name>
    <dbReference type="NCBI Taxonomy" id="690887"/>
    <lineage>
        <taxon>Eukaryota</taxon>
        <taxon>Fungi</taxon>
        <taxon>Dikarya</taxon>
        <taxon>Ascomycota</taxon>
        <taxon>Pezizomycotina</taxon>
        <taxon>Dothideomycetes</taxon>
        <taxon>Pleosporomycetidae</taxon>
        <taxon>Pleosporales</taxon>
        <taxon>Lophiotremataceae</taxon>
        <taxon>Lophiotrema</taxon>
    </lineage>
</organism>